<evidence type="ECO:0000256" key="1">
    <source>
        <dbReference type="ARBA" id="ARBA00004123"/>
    </source>
</evidence>
<dbReference type="Pfam" id="PF00010">
    <property type="entry name" value="HLH"/>
    <property type="match status" value="1"/>
</dbReference>
<dbReference type="PANTHER" id="PTHR45959">
    <property type="entry name" value="BHLH TRANSCRIPTION FACTOR"/>
    <property type="match status" value="1"/>
</dbReference>
<evidence type="ECO:0000256" key="2">
    <source>
        <dbReference type="ARBA" id="ARBA00011738"/>
    </source>
</evidence>
<evidence type="ECO:0000313" key="9">
    <source>
        <dbReference type="EMBL" id="KAE9613729.1"/>
    </source>
</evidence>
<keyword evidence="5" id="KW-0804">Transcription</keyword>
<keyword evidence="10" id="KW-1185">Reference proteome</keyword>
<keyword evidence="6" id="KW-0539">Nucleus</keyword>
<dbReference type="SUPFAM" id="SSF47459">
    <property type="entry name" value="HLH, helix-loop-helix DNA-binding domain"/>
    <property type="match status" value="1"/>
</dbReference>
<dbReference type="PANTHER" id="PTHR45959:SF73">
    <property type="entry name" value="TRANSCRIPTION FACTOR BHLH25"/>
    <property type="match status" value="1"/>
</dbReference>
<feature type="coiled-coil region" evidence="7">
    <location>
        <begin position="207"/>
        <end position="234"/>
    </location>
</feature>
<comment type="subcellular location">
    <subcellularLocation>
        <location evidence="1">Nucleus</location>
    </subcellularLocation>
</comment>
<keyword evidence="4" id="KW-0238">DNA-binding</keyword>
<evidence type="ECO:0000259" key="8">
    <source>
        <dbReference type="PROSITE" id="PS50888"/>
    </source>
</evidence>
<dbReference type="GO" id="GO:0046983">
    <property type="term" value="F:protein dimerization activity"/>
    <property type="evidence" value="ECO:0007669"/>
    <property type="project" value="InterPro"/>
</dbReference>
<dbReference type="Pfam" id="PF22754">
    <property type="entry name" value="bHLH-TF_ACT-like_plant"/>
    <property type="match status" value="1"/>
</dbReference>
<dbReference type="GO" id="GO:0006355">
    <property type="term" value="P:regulation of DNA-templated transcription"/>
    <property type="evidence" value="ECO:0007669"/>
    <property type="project" value="UniProtKB-ARBA"/>
</dbReference>
<dbReference type="Proteomes" id="UP000447434">
    <property type="component" value="Chromosome 5"/>
</dbReference>
<dbReference type="EMBL" id="WOCE01000005">
    <property type="protein sequence ID" value="KAE9613729.1"/>
    <property type="molecule type" value="Genomic_DNA"/>
</dbReference>
<dbReference type="InterPro" id="IPR052610">
    <property type="entry name" value="bHLH_transcription_regulator"/>
</dbReference>
<evidence type="ECO:0000256" key="5">
    <source>
        <dbReference type="ARBA" id="ARBA00023163"/>
    </source>
</evidence>
<evidence type="ECO:0000256" key="3">
    <source>
        <dbReference type="ARBA" id="ARBA00023015"/>
    </source>
</evidence>
<evidence type="ECO:0000256" key="4">
    <source>
        <dbReference type="ARBA" id="ARBA00023125"/>
    </source>
</evidence>
<comment type="subunit">
    <text evidence="2">Homodimer.</text>
</comment>
<accession>A0A6A4QJU1</accession>
<keyword evidence="3" id="KW-0805">Transcription regulation</keyword>
<feature type="domain" description="BHLH" evidence="8">
    <location>
        <begin position="168"/>
        <end position="217"/>
    </location>
</feature>
<organism evidence="9 10">
    <name type="scientific">Lupinus albus</name>
    <name type="common">White lupine</name>
    <name type="synonym">Lupinus termis</name>
    <dbReference type="NCBI Taxonomy" id="3870"/>
    <lineage>
        <taxon>Eukaryota</taxon>
        <taxon>Viridiplantae</taxon>
        <taxon>Streptophyta</taxon>
        <taxon>Embryophyta</taxon>
        <taxon>Tracheophyta</taxon>
        <taxon>Spermatophyta</taxon>
        <taxon>Magnoliopsida</taxon>
        <taxon>eudicotyledons</taxon>
        <taxon>Gunneridae</taxon>
        <taxon>Pentapetalae</taxon>
        <taxon>rosids</taxon>
        <taxon>fabids</taxon>
        <taxon>Fabales</taxon>
        <taxon>Fabaceae</taxon>
        <taxon>Papilionoideae</taxon>
        <taxon>50 kb inversion clade</taxon>
        <taxon>genistoids sensu lato</taxon>
        <taxon>core genistoids</taxon>
        <taxon>Genisteae</taxon>
        <taxon>Lupinus</taxon>
    </lineage>
</organism>
<reference evidence="10" key="1">
    <citation type="journal article" date="2020" name="Nat. Commun.">
        <title>Genome sequence of the cluster root forming white lupin.</title>
        <authorList>
            <person name="Hufnagel B."/>
            <person name="Marques A."/>
            <person name="Soriano A."/>
            <person name="Marques L."/>
            <person name="Divol F."/>
            <person name="Doumas P."/>
            <person name="Sallet E."/>
            <person name="Mancinotti D."/>
            <person name="Carrere S."/>
            <person name="Marande W."/>
            <person name="Arribat S."/>
            <person name="Keller J."/>
            <person name="Huneau C."/>
            <person name="Blein T."/>
            <person name="Aime D."/>
            <person name="Laguerre M."/>
            <person name="Taylor J."/>
            <person name="Schubert V."/>
            <person name="Nelson M."/>
            <person name="Geu-Flores F."/>
            <person name="Crespi M."/>
            <person name="Gallardo-Guerrero K."/>
            <person name="Delaux P.-M."/>
            <person name="Salse J."/>
            <person name="Berges H."/>
            <person name="Guyot R."/>
            <person name="Gouzy J."/>
            <person name="Peret B."/>
        </authorList>
    </citation>
    <scope>NUCLEOTIDE SEQUENCE [LARGE SCALE GENOMIC DNA]</scope>
    <source>
        <strain evidence="10">cv. Amiga</strain>
    </source>
</reference>
<dbReference type="SMART" id="SM00353">
    <property type="entry name" value="HLH"/>
    <property type="match status" value="1"/>
</dbReference>
<proteinExistence type="predicted"/>
<protein>
    <submittedName>
        <fullName evidence="9">Putative transcription factor bHLH family</fullName>
    </submittedName>
</protein>
<keyword evidence="7" id="KW-0175">Coiled coil</keyword>
<evidence type="ECO:0000256" key="6">
    <source>
        <dbReference type="ARBA" id="ARBA00023242"/>
    </source>
</evidence>
<comment type="caution">
    <text evidence="9">The sequence shown here is derived from an EMBL/GenBank/DDBJ whole genome shotgun (WGS) entry which is preliminary data.</text>
</comment>
<dbReference type="Gene3D" id="4.10.280.10">
    <property type="entry name" value="Helix-loop-helix DNA-binding domain"/>
    <property type="match status" value="1"/>
</dbReference>
<evidence type="ECO:0000256" key="7">
    <source>
        <dbReference type="SAM" id="Coils"/>
    </source>
</evidence>
<name>A0A6A4QJU1_LUPAL</name>
<dbReference type="AlphaFoldDB" id="A0A6A4QJU1"/>
<dbReference type="InterPro" id="IPR054502">
    <property type="entry name" value="bHLH-TF_ACT-like_plant"/>
</dbReference>
<dbReference type="OrthoDB" id="690068at2759"/>
<sequence length="345" mass="39317">MMQISSTKYTPEFFQGVEDQTFFHQNQMDSFAYLLDDLDFNPYSASTESNNSSQKRFNYETTQNDFPIDSPDHSFVTPARPTKQLKSMSTTWNLSNSTSSSQLISFDRSNASSSVASQQYYNLHTKPKLESTGCSENLDFAYEDKINFQNYDKQANKANTATTMRNTTQAQDHVLAERKRREKLSQRFIALSAMVPGLKKMDKATVLGDAIKYLKQLQERVKILEEHAAEKTTESAMYVKRSILFADDDNRSCSDENSDKPIPEIEARVCGKEVLIRVHCDKHNGRLAAILNELEKYNLTIQSSSILPFGNNNLDITIVAQMNKEHNVKAKDLIKCLRQSLKKLI</sequence>
<dbReference type="PROSITE" id="PS50888">
    <property type="entry name" value="BHLH"/>
    <property type="match status" value="1"/>
</dbReference>
<dbReference type="FunFam" id="4.10.280.10:FF:000095">
    <property type="entry name" value="Basic helix-loop-helix family protein"/>
    <property type="match status" value="1"/>
</dbReference>
<gene>
    <name evidence="9" type="ORF">Lalb_Chr05g0220491</name>
</gene>
<evidence type="ECO:0000313" key="10">
    <source>
        <dbReference type="Proteomes" id="UP000447434"/>
    </source>
</evidence>
<dbReference type="GO" id="GO:0003677">
    <property type="term" value="F:DNA binding"/>
    <property type="evidence" value="ECO:0007669"/>
    <property type="project" value="UniProtKB-KW"/>
</dbReference>
<dbReference type="CDD" id="cd11452">
    <property type="entry name" value="bHLH_AtNAI1_like"/>
    <property type="match status" value="1"/>
</dbReference>
<dbReference type="InterPro" id="IPR011598">
    <property type="entry name" value="bHLH_dom"/>
</dbReference>
<dbReference type="GO" id="GO:0005634">
    <property type="term" value="C:nucleus"/>
    <property type="evidence" value="ECO:0007669"/>
    <property type="project" value="UniProtKB-SubCell"/>
</dbReference>
<dbReference type="InterPro" id="IPR036638">
    <property type="entry name" value="HLH_DNA-bd_sf"/>
</dbReference>